<organism evidence="2 3">
    <name type="scientific">Streptomyces kronopolitis</name>
    <dbReference type="NCBI Taxonomy" id="1612435"/>
    <lineage>
        <taxon>Bacteria</taxon>
        <taxon>Bacillati</taxon>
        <taxon>Actinomycetota</taxon>
        <taxon>Actinomycetes</taxon>
        <taxon>Kitasatosporales</taxon>
        <taxon>Streptomycetaceae</taxon>
        <taxon>Streptomyces</taxon>
    </lineage>
</organism>
<evidence type="ECO:0000313" key="2">
    <source>
        <dbReference type="EMBL" id="GGN54734.1"/>
    </source>
</evidence>
<reference evidence="3" key="1">
    <citation type="journal article" date="2019" name="Int. J. Syst. Evol. Microbiol.">
        <title>The Global Catalogue of Microorganisms (GCM) 10K type strain sequencing project: providing services to taxonomists for standard genome sequencing and annotation.</title>
        <authorList>
            <consortium name="The Broad Institute Genomics Platform"/>
            <consortium name="The Broad Institute Genome Sequencing Center for Infectious Disease"/>
            <person name="Wu L."/>
            <person name="Ma J."/>
        </authorList>
    </citation>
    <scope>NUCLEOTIDE SEQUENCE [LARGE SCALE GENOMIC DNA]</scope>
    <source>
        <strain evidence="3">CGMCC 4.7323</strain>
    </source>
</reference>
<dbReference type="EMBL" id="BMND01000023">
    <property type="protein sequence ID" value="GGN54734.1"/>
    <property type="molecule type" value="Genomic_DNA"/>
</dbReference>
<gene>
    <name evidence="2" type="ORF">GCM10012285_47890</name>
</gene>
<keyword evidence="3" id="KW-1185">Reference proteome</keyword>
<name>A0ABQ2JUQ2_9ACTN</name>
<protein>
    <submittedName>
        <fullName evidence="2">Uncharacterized protein</fullName>
    </submittedName>
</protein>
<dbReference type="Proteomes" id="UP000600080">
    <property type="component" value="Unassembled WGS sequence"/>
</dbReference>
<evidence type="ECO:0000256" key="1">
    <source>
        <dbReference type="SAM" id="MobiDB-lite"/>
    </source>
</evidence>
<evidence type="ECO:0000313" key="3">
    <source>
        <dbReference type="Proteomes" id="UP000600080"/>
    </source>
</evidence>
<sequence length="555" mass="58315">MALVSPTRTADPTANEPLLAYTLTTSPDPLKASPENPQAPEERGELHIVGSRHSGTPADVQWIRVKVPAGPMSPDLATDLAKVTPRISLSGWTARLDAAAKEFVFSPSAGHAPIGPDTGFTIQLSEIPVNRKVGTSPITITESSRTGSSAFQSRTVAFNVGKFPADFYLRNLICTPLVINNGGDVTLTWERSANATYELLYGDTNLDVTKDTTKRITNVKSDTTFYLRGTTGDASNPVVRILSAQVSVLKPDLEIGNLIVHGTTQLHGAAQLNGATSTKNLTVAGTANLTGATTTKDLTVNTANTLHVRTIEGSGSYGSLAIGGRLTLSTEGREVNVLSKFTVAGTTALNGATTTKNVTVDPGADGYLWLKTGRLDTAAGTNLNAYGTVGIIKNGAQALHSNYIRHGFRETTYRANGDGFLTLALTCLQSTTNNTWRELNAYFTAYATTAGVTRGISVPQAHFHGSRQANSQMSVPVAKGGTVKVSLDNTQLPGGVADGYFAVYWTPLGGGPNLALATAAEIAEHEEQNGSDGAEALETFTSDAPAAPETEPSPR</sequence>
<dbReference type="RefSeq" id="WP_189101266.1">
    <property type="nucleotide sequence ID" value="NZ_BMND01000023.1"/>
</dbReference>
<feature type="region of interest" description="Disordered" evidence="1">
    <location>
        <begin position="22"/>
        <end position="43"/>
    </location>
</feature>
<feature type="region of interest" description="Disordered" evidence="1">
    <location>
        <begin position="524"/>
        <end position="555"/>
    </location>
</feature>
<proteinExistence type="predicted"/>
<dbReference type="GeneID" id="301550482"/>
<accession>A0ABQ2JUQ2</accession>
<comment type="caution">
    <text evidence="2">The sequence shown here is derived from an EMBL/GenBank/DDBJ whole genome shotgun (WGS) entry which is preliminary data.</text>
</comment>